<feature type="region of interest" description="Disordered" evidence="1">
    <location>
        <begin position="164"/>
        <end position="252"/>
    </location>
</feature>
<feature type="region of interest" description="Disordered" evidence="1">
    <location>
        <begin position="329"/>
        <end position="400"/>
    </location>
</feature>
<feature type="compositionally biased region" description="Basic and acidic residues" evidence="1">
    <location>
        <begin position="489"/>
        <end position="511"/>
    </location>
</feature>
<feature type="region of interest" description="Disordered" evidence="1">
    <location>
        <begin position="452"/>
        <end position="472"/>
    </location>
</feature>
<accession>A0A9P4HHK9</accession>
<name>A0A9P4HHK9_9PLEO</name>
<protein>
    <submittedName>
        <fullName evidence="2">Uncharacterized protein</fullName>
    </submittedName>
</protein>
<proteinExistence type="predicted"/>
<evidence type="ECO:0000313" key="3">
    <source>
        <dbReference type="Proteomes" id="UP000799777"/>
    </source>
</evidence>
<sequence length="545" mass="61458">MTNTPKDRTLISFEHDERKLPKEMGYDKHLGYQQQHLGYQQQHLGYQQQHLGYQQQQPNYQQQQPNYQQQQPNYQQQQPNYQQQQPFYQQQQSNYMYQQQQPTYNTDSQLIHSSNQLINSNKINSLLRSVVIRQGAANPPNPQDQQIRWAYEQYGYVNLDNQRLMPSGQSIQPQPHGAAAYQGPHAQAPQSPQGQVPQSAHGQNTSQGPMSRHWPSPSRAPDDFPPGARSPPMPLKVPKRKLRPHTSYPPALNAHGIIRSALGLGRKLSRPKGTEEENAKIVTTRASNATTENLRAAVAPDSEYRANGCVAHVIGNMDIKDMKHAISMRPSPSVAGIRPPSHWPVPGRARDESPPHPEAPTPEPIGDPVPKRSEPRVREGASNIASKARNDRNTRSAADSNVDPLGCQYCFIYRVKCTTERPFLNRAVLPEKHLKKLEKEAAPEKKRIKSEMTSALKLNTDPRKIDQARDPELKKVEKLPTLFKQAEINVKEAKRKEKDLAKSKDKEEKSAHKQGPPMQAVPGGKQEHGMMGKDSKLGVGVKKKE</sequence>
<evidence type="ECO:0000256" key="1">
    <source>
        <dbReference type="SAM" id="MobiDB-lite"/>
    </source>
</evidence>
<feature type="compositionally biased region" description="Basic and acidic residues" evidence="1">
    <location>
        <begin position="369"/>
        <end position="379"/>
    </location>
</feature>
<gene>
    <name evidence="2" type="ORF">EK21DRAFT_85191</name>
</gene>
<reference evidence="2" key="1">
    <citation type="journal article" date="2020" name="Stud. Mycol.">
        <title>101 Dothideomycetes genomes: a test case for predicting lifestyles and emergence of pathogens.</title>
        <authorList>
            <person name="Haridas S."/>
            <person name="Albert R."/>
            <person name="Binder M."/>
            <person name="Bloem J."/>
            <person name="Labutti K."/>
            <person name="Salamov A."/>
            <person name="Andreopoulos B."/>
            <person name="Baker S."/>
            <person name="Barry K."/>
            <person name="Bills G."/>
            <person name="Bluhm B."/>
            <person name="Cannon C."/>
            <person name="Castanera R."/>
            <person name="Culley D."/>
            <person name="Daum C."/>
            <person name="Ezra D."/>
            <person name="Gonzalez J."/>
            <person name="Henrissat B."/>
            <person name="Kuo A."/>
            <person name="Liang C."/>
            <person name="Lipzen A."/>
            <person name="Lutzoni F."/>
            <person name="Magnuson J."/>
            <person name="Mondo S."/>
            <person name="Nolan M."/>
            <person name="Ohm R."/>
            <person name="Pangilinan J."/>
            <person name="Park H.-J."/>
            <person name="Ramirez L."/>
            <person name="Alfaro M."/>
            <person name="Sun H."/>
            <person name="Tritt A."/>
            <person name="Yoshinaga Y."/>
            <person name="Zwiers L.-H."/>
            <person name="Turgeon B."/>
            <person name="Goodwin S."/>
            <person name="Spatafora J."/>
            <person name="Crous P."/>
            <person name="Grigoriev I."/>
        </authorList>
    </citation>
    <scope>NUCLEOTIDE SEQUENCE</scope>
    <source>
        <strain evidence="2">CBS 110217</strain>
    </source>
</reference>
<keyword evidence="3" id="KW-1185">Reference proteome</keyword>
<feature type="compositionally biased region" description="Polar residues" evidence="1">
    <location>
        <begin position="188"/>
        <end position="209"/>
    </location>
</feature>
<organism evidence="2 3">
    <name type="scientific">Setomelanomma holmii</name>
    <dbReference type="NCBI Taxonomy" id="210430"/>
    <lineage>
        <taxon>Eukaryota</taxon>
        <taxon>Fungi</taxon>
        <taxon>Dikarya</taxon>
        <taxon>Ascomycota</taxon>
        <taxon>Pezizomycotina</taxon>
        <taxon>Dothideomycetes</taxon>
        <taxon>Pleosporomycetidae</taxon>
        <taxon>Pleosporales</taxon>
        <taxon>Pleosporineae</taxon>
        <taxon>Phaeosphaeriaceae</taxon>
        <taxon>Setomelanomma</taxon>
    </lineage>
</organism>
<feature type="compositionally biased region" description="Basic and acidic residues" evidence="1">
    <location>
        <begin position="460"/>
        <end position="472"/>
    </location>
</feature>
<dbReference type="AlphaFoldDB" id="A0A9P4HHK9"/>
<dbReference type="EMBL" id="ML978160">
    <property type="protein sequence ID" value="KAF2034603.1"/>
    <property type="molecule type" value="Genomic_DNA"/>
</dbReference>
<evidence type="ECO:0000313" key="2">
    <source>
        <dbReference type="EMBL" id="KAF2034603.1"/>
    </source>
</evidence>
<feature type="region of interest" description="Disordered" evidence="1">
    <location>
        <begin position="55"/>
        <end position="87"/>
    </location>
</feature>
<feature type="region of interest" description="Disordered" evidence="1">
    <location>
        <begin position="486"/>
        <end position="545"/>
    </location>
</feature>
<feature type="compositionally biased region" description="Pro residues" evidence="1">
    <location>
        <begin position="356"/>
        <end position="367"/>
    </location>
</feature>
<feature type="compositionally biased region" description="Basic and acidic residues" evidence="1">
    <location>
        <begin position="525"/>
        <end position="536"/>
    </location>
</feature>
<dbReference type="Proteomes" id="UP000799777">
    <property type="component" value="Unassembled WGS sequence"/>
</dbReference>
<comment type="caution">
    <text evidence="2">The sequence shown here is derived from an EMBL/GenBank/DDBJ whole genome shotgun (WGS) entry which is preliminary data.</text>
</comment>